<protein>
    <submittedName>
        <fullName evidence="2">Uncharacterized protein</fullName>
    </submittedName>
</protein>
<accession>A0A0L8IDM6</accession>
<reference evidence="2" key="1">
    <citation type="submission" date="2015-07" db="EMBL/GenBank/DDBJ databases">
        <title>MeaNS - Measles Nucleotide Surveillance Program.</title>
        <authorList>
            <person name="Tran T."/>
            <person name="Druce J."/>
        </authorList>
    </citation>
    <scope>NUCLEOTIDE SEQUENCE</scope>
    <source>
        <strain evidence="2">UCB-OBI-ISO-001</strain>
        <tissue evidence="2">Gonad</tissue>
    </source>
</reference>
<dbReference type="AlphaFoldDB" id="A0A0L8IDM6"/>
<proteinExistence type="predicted"/>
<evidence type="ECO:0000313" key="2">
    <source>
        <dbReference type="EMBL" id="KOF99577.1"/>
    </source>
</evidence>
<keyword evidence="1" id="KW-0812">Transmembrane</keyword>
<name>A0A0L8IDM6_OCTBM</name>
<feature type="transmembrane region" description="Helical" evidence="1">
    <location>
        <begin position="27"/>
        <end position="51"/>
    </location>
</feature>
<keyword evidence="1" id="KW-1133">Transmembrane helix</keyword>
<evidence type="ECO:0000256" key="1">
    <source>
        <dbReference type="SAM" id="Phobius"/>
    </source>
</evidence>
<dbReference type="EMBL" id="KQ415935">
    <property type="protein sequence ID" value="KOF99577.1"/>
    <property type="molecule type" value="Genomic_DNA"/>
</dbReference>
<organism evidence="2">
    <name type="scientific">Octopus bimaculoides</name>
    <name type="common">California two-spotted octopus</name>
    <dbReference type="NCBI Taxonomy" id="37653"/>
    <lineage>
        <taxon>Eukaryota</taxon>
        <taxon>Metazoa</taxon>
        <taxon>Spiralia</taxon>
        <taxon>Lophotrochozoa</taxon>
        <taxon>Mollusca</taxon>
        <taxon>Cephalopoda</taxon>
        <taxon>Coleoidea</taxon>
        <taxon>Octopodiformes</taxon>
        <taxon>Octopoda</taxon>
        <taxon>Incirrata</taxon>
        <taxon>Octopodidae</taxon>
        <taxon>Octopus</taxon>
    </lineage>
</organism>
<gene>
    <name evidence="2" type="ORF">OCBIM_22014843mg</name>
</gene>
<sequence length="87" mass="10176">MPYLVKSAFFGYSSKHLSTATAYLLNFLYPFLLWISILSSILNFSYLLVYYPTWQNNISNINIIQPTLLVIRMDKCNMFHSFITIVP</sequence>
<keyword evidence="1" id="KW-0472">Membrane</keyword>